<comment type="caution">
    <text evidence="1">The sequence shown here is derived from an EMBL/GenBank/DDBJ whole genome shotgun (WGS) entry which is preliminary data.</text>
</comment>
<evidence type="ECO:0008006" key="3">
    <source>
        <dbReference type="Google" id="ProtNLM"/>
    </source>
</evidence>
<name>A0A4P9VRZ8_9GAMM</name>
<sequence>MDKYSHATLCQVAKRWLLKTVGCSVAFAELKANSLTLEEPDAIGWIRGGRDSFLVEVKVSRADFHADRKKFFRQHPEFGVGKYRYFMTPPRLLTVEDLPPGWGLLEVQGKKRVKLVHGQHPKKQQQTEFIFQPNTQAELAMQTSILRRTSLRIGDLQTFNAVIVHNYEQRVLRLKKEIRALEAEKKAYLI</sequence>
<keyword evidence="2" id="KW-1185">Reference proteome</keyword>
<evidence type="ECO:0000313" key="1">
    <source>
        <dbReference type="EMBL" id="RDH45856.1"/>
    </source>
</evidence>
<reference evidence="1 2" key="1">
    <citation type="submission" date="2017-04" db="EMBL/GenBank/DDBJ databases">
        <title>Draft genome sequence of Zooshikella ganghwensis VG4 isolated from Red Sea sediments.</title>
        <authorList>
            <person name="Rehman Z."/>
            <person name="Alam I."/>
            <person name="Kamau A."/>
            <person name="Bajic V."/>
            <person name="Leiknes T."/>
        </authorList>
    </citation>
    <scope>NUCLEOTIDE SEQUENCE [LARGE SCALE GENOMIC DNA]</scope>
    <source>
        <strain evidence="1 2">VG4</strain>
    </source>
</reference>
<dbReference type="RefSeq" id="WP_094788745.1">
    <property type="nucleotide sequence ID" value="NZ_NDXW01000001.1"/>
</dbReference>
<protein>
    <recommendedName>
        <fullName evidence="3">MmcB family DNA repair protein</fullName>
    </recommendedName>
</protein>
<dbReference type="EMBL" id="NDXW01000001">
    <property type="protein sequence ID" value="RDH45856.1"/>
    <property type="molecule type" value="Genomic_DNA"/>
</dbReference>
<evidence type="ECO:0000313" key="2">
    <source>
        <dbReference type="Proteomes" id="UP000257039"/>
    </source>
</evidence>
<dbReference type="Proteomes" id="UP000257039">
    <property type="component" value="Unassembled WGS sequence"/>
</dbReference>
<proteinExistence type="predicted"/>
<organism evidence="1 2">
    <name type="scientific">Zooshikella ganghwensis</name>
    <dbReference type="NCBI Taxonomy" id="202772"/>
    <lineage>
        <taxon>Bacteria</taxon>
        <taxon>Pseudomonadati</taxon>
        <taxon>Pseudomonadota</taxon>
        <taxon>Gammaproteobacteria</taxon>
        <taxon>Oceanospirillales</taxon>
        <taxon>Zooshikellaceae</taxon>
        <taxon>Zooshikella</taxon>
    </lineage>
</organism>
<dbReference type="AlphaFoldDB" id="A0A4P9VRZ8"/>
<gene>
    <name evidence="1" type="ORF">B9G39_21715</name>
</gene>
<accession>A0A4P9VRZ8</accession>